<reference evidence="8" key="1">
    <citation type="submission" date="2013-01" db="EMBL/GenBank/DDBJ databases">
        <title>Draft Genome Sequence of a Mulberry Tree, Morus notabilis C.K. Schneid.</title>
        <authorList>
            <person name="He N."/>
            <person name="Zhao S."/>
        </authorList>
    </citation>
    <scope>NUCLEOTIDE SEQUENCE</scope>
</reference>
<protein>
    <submittedName>
        <fullName evidence="7">Uncharacterized protein</fullName>
    </submittedName>
</protein>
<sequence length="638" mass="73243">MDGLKFNPNPISLRSDQDFVKETKTHHGNFETELRQSSEGCSPSDSDSYNATLKFISEMLMEEQDLERKSLMLKDSLALQAAEKSFYDVLSQNYPSSSSSSSVDQNSGISESCSFQTSFSGSSVDTLLVQDSNSEVQSVVSKFRGKIREEISFFPKGKPQISEREIFEYNLMNGKKNNQRERDYDDQEEGRRNKQSAVFGDDSEPTEMFDKVLLYDGDNDEPNPLYKCSLNGGRAEKLQHNEQAKRSGKSSRSKKQENKAEMVDLWTLLTQCAQAVAGYDQRTAADLLKQIRQHSSPKGDSTQRLAHYFADGLEARLTGTRTALYSPLVSNEMSSTDILKGHRVYITACPFQRMSFCFANQTIRKLAQNATKIHIIDFGILYGFQWPGLIQRLSRSPGGPPKLRITGIELPQPGFRPFERVGETKRRLENYCKRFNVPSQFNVIAQKWETISYEDLNIERDELVVVNCMYRMKHIPDETVVVRNPRDTVLKLIRSINPALFIHGVCSGTYNAPFFASRFREALFHYSSMFDMFETTVPREDEYRMLFEKAIYGRDIVNVIACEGLERVERPETYKQWQVRNTRAGFKQVPIDQEIFKQVRNTVSSSYNKDFVVEQHGQWLIQGWKGRRTYAISCWKPV</sequence>
<feature type="region of interest" description="Disordered" evidence="6">
    <location>
        <begin position="238"/>
        <end position="257"/>
    </location>
</feature>
<comment type="subcellular location">
    <subcellularLocation>
        <location evidence="1">Nucleus</location>
    </subcellularLocation>
</comment>
<dbReference type="PROSITE" id="PS50985">
    <property type="entry name" value="GRAS"/>
    <property type="match status" value="1"/>
</dbReference>
<keyword evidence="2" id="KW-0805">Transcription regulation</keyword>
<accession>W9RU65</accession>
<feature type="region of interest" description="Disordered" evidence="6">
    <location>
        <begin position="24"/>
        <end position="46"/>
    </location>
</feature>
<feature type="region of interest" description="Leucine repeat I (LRI)" evidence="5">
    <location>
        <begin position="263"/>
        <end position="323"/>
    </location>
</feature>
<proteinExistence type="inferred from homology"/>
<keyword evidence="4" id="KW-0539">Nucleus</keyword>
<dbReference type="OrthoDB" id="47276at2759"/>
<keyword evidence="8" id="KW-1185">Reference proteome</keyword>
<organism evidence="7 8">
    <name type="scientific">Morus notabilis</name>
    <dbReference type="NCBI Taxonomy" id="981085"/>
    <lineage>
        <taxon>Eukaryota</taxon>
        <taxon>Viridiplantae</taxon>
        <taxon>Streptophyta</taxon>
        <taxon>Embryophyta</taxon>
        <taxon>Tracheophyta</taxon>
        <taxon>Spermatophyta</taxon>
        <taxon>Magnoliopsida</taxon>
        <taxon>eudicotyledons</taxon>
        <taxon>Gunneridae</taxon>
        <taxon>Pentapetalae</taxon>
        <taxon>rosids</taxon>
        <taxon>fabids</taxon>
        <taxon>Rosales</taxon>
        <taxon>Moraceae</taxon>
        <taxon>Moreae</taxon>
        <taxon>Morus</taxon>
    </lineage>
</organism>
<evidence type="ECO:0000256" key="6">
    <source>
        <dbReference type="SAM" id="MobiDB-lite"/>
    </source>
</evidence>
<feature type="region of interest" description="SAW" evidence="5">
    <location>
        <begin position="561"/>
        <end position="636"/>
    </location>
</feature>
<dbReference type="GO" id="GO:0005634">
    <property type="term" value="C:nucleus"/>
    <property type="evidence" value="ECO:0007669"/>
    <property type="project" value="UniProtKB-SubCell"/>
</dbReference>
<feature type="compositionally biased region" description="Basic and acidic residues" evidence="6">
    <location>
        <begin position="24"/>
        <end position="36"/>
    </location>
</feature>
<gene>
    <name evidence="7" type="ORF">L484_025268</name>
</gene>
<dbReference type="AlphaFoldDB" id="W9RU65"/>
<evidence type="ECO:0000313" key="8">
    <source>
        <dbReference type="Proteomes" id="UP000030645"/>
    </source>
</evidence>
<dbReference type="STRING" id="981085.W9RU65"/>
<dbReference type="eggNOG" id="ENOG502QUZA">
    <property type="taxonomic scope" value="Eukaryota"/>
</dbReference>
<feature type="compositionally biased region" description="Low complexity" evidence="6">
    <location>
        <begin position="37"/>
        <end position="46"/>
    </location>
</feature>
<feature type="region of interest" description="VHIID" evidence="5">
    <location>
        <begin position="342"/>
        <end position="407"/>
    </location>
</feature>
<evidence type="ECO:0000256" key="4">
    <source>
        <dbReference type="ARBA" id="ARBA00023242"/>
    </source>
</evidence>
<evidence type="ECO:0000256" key="1">
    <source>
        <dbReference type="ARBA" id="ARBA00004123"/>
    </source>
</evidence>
<feature type="short sequence motif" description="VHIID" evidence="5">
    <location>
        <begin position="373"/>
        <end position="377"/>
    </location>
</feature>
<dbReference type="InterPro" id="IPR005202">
    <property type="entry name" value="TF_GRAS"/>
</dbReference>
<name>W9RU65_9ROSA</name>
<dbReference type="KEGG" id="mnt:21407972"/>
<dbReference type="Pfam" id="PF03514">
    <property type="entry name" value="GRAS"/>
    <property type="match status" value="1"/>
</dbReference>
<keyword evidence="3" id="KW-0804">Transcription</keyword>
<dbReference type="Proteomes" id="UP000030645">
    <property type="component" value="Unassembled WGS sequence"/>
</dbReference>
<evidence type="ECO:0000256" key="3">
    <source>
        <dbReference type="ARBA" id="ARBA00023163"/>
    </source>
</evidence>
<dbReference type="EMBL" id="KE345646">
    <property type="protein sequence ID" value="EXC10684.1"/>
    <property type="molecule type" value="Genomic_DNA"/>
</dbReference>
<dbReference type="PANTHER" id="PTHR31636">
    <property type="entry name" value="OSJNBA0084A10.13 PROTEIN-RELATED"/>
    <property type="match status" value="1"/>
</dbReference>
<feature type="region of interest" description="Disordered" evidence="6">
    <location>
        <begin position="172"/>
        <end position="203"/>
    </location>
</feature>
<evidence type="ECO:0000313" key="7">
    <source>
        <dbReference type="EMBL" id="EXC10684.1"/>
    </source>
</evidence>
<comment type="caution">
    <text evidence="5">Lacks conserved residue(s) required for the propagation of feature annotation.</text>
</comment>
<evidence type="ECO:0000256" key="5">
    <source>
        <dbReference type="PROSITE-ProRule" id="PRU01191"/>
    </source>
</evidence>
<feature type="region of interest" description="Leucine repeat II (LRII)" evidence="5">
    <location>
        <begin position="423"/>
        <end position="455"/>
    </location>
</feature>
<evidence type="ECO:0000256" key="2">
    <source>
        <dbReference type="ARBA" id="ARBA00023015"/>
    </source>
</evidence>
<comment type="similarity">
    <text evidence="5">Belongs to the GRAS family.</text>
</comment>